<dbReference type="EMBL" id="WAJS01000001">
    <property type="protein sequence ID" value="KAB1651514.1"/>
    <property type="molecule type" value="Genomic_DNA"/>
</dbReference>
<reference evidence="1 2" key="1">
    <citation type="submission" date="2019-09" db="EMBL/GenBank/DDBJ databases">
        <title>Whole genome shotgun sequencing (WGS) of Ellagibacter isourolithinifaciens DSM 104140(T) and Adlercreutzia muris DSM 29508(T).</title>
        <authorList>
            <person name="Stoll D.A."/>
            <person name="Danylec N."/>
            <person name="Huch M."/>
        </authorList>
    </citation>
    <scope>NUCLEOTIDE SEQUENCE [LARGE SCALE GENOMIC DNA]</scope>
    <source>
        <strain evidence="1 2">DSM 29508</strain>
    </source>
</reference>
<name>A0A7C8BSE1_9ACTN</name>
<accession>A0A7C8BSE1</accession>
<keyword evidence="2" id="KW-1185">Reference proteome</keyword>
<dbReference type="AlphaFoldDB" id="A0A7C8BSE1"/>
<sequence length="76" mass="8239">MATMQIAPILILAATIVDPVLLLNTVESSINDLRLGYADFSALSRRLDHKLDITPCNDKKLVCKLEATANAVDNSV</sequence>
<evidence type="ECO:0000313" key="2">
    <source>
        <dbReference type="Proteomes" id="UP000479639"/>
    </source>
</evidence>
<dbReference type="Proteomes" id="UP000479639">
    <property type="component" value="Unassembled WGS sequence"/>
</dbReference>
<organism evidence="1 2">
    <name type="scientific">Adlercreutzia muris</name>
    <dbReference type="NCBI Taxonomy" id="1796610"/>
    <lineage>
        <taxon>Bacteria</taxon>
        <taxon>Bacillati</taxon>
        <taxon>Actinomycetota</taxon>
        <taxon>Coriobacteriia</taxon>
        <taxon>Eggerthellales</taxon>
        <taxon>Eggerthellaceae</taxon>
        <taxon>Adlercreutzia</taxon>
    </lineage>
</organism>
<gene>
    <name evidence="1" type="ORF">F8D48_00335</name>
</gene>
<proteinExistence type="predicted"/>
<evidence type="ECO:0000313" key="1">
    <source>
        <dbReference type="EMBL" id="KAB1651514.1"/>
    </source>
</evidence>
<dbReference type="RefSeq" id="WP_151429497.1">
    <property type="nucleotide sequence ID" value="NZ_CAKODJ010000010.1"/>
</dbReference>
<protein>
    <submittedName>
        <fullName evidence="1">Uncharacterized protein</fullName>
    </submittedName>
</protein>
<comment type="caution">
    <text evidence="1">The sequence shown here is derived from an EMBL/GenBank/DDBJ whole genome shotgun (WGS) entry which is preliminary data.</text>
</comment>